<proteinExistence type="predicted"/>
<dbReference type="STRING" id="1965070.A0A3S3PGV3"/>
<comment type="caution">
    <text evidence="2">The sequence shown here is derived from an EMBL/GenBank/DDBJ whole genome shotgun (WGS) entry which is preliminary data.</text>
</comment>
<dbReference type="EMBL" id="NCKU01001408">
    <property type="protein sequence ID" value="RWS12164.1"/>
    <property type="molecule type" value="Genomic_DNA"/>
</dbReference>
<evidence type="ECO:0000313" key="4">
    <source>
        <dbReference type="Proteomes" id="UP000285301"/>
    </source>
</evidence>
<feature type="transmembrane region" description="Helical" evidence="1">
    <location>
        <begin position="36"/>
        <end position="55"/>
    </location>
</feature>
<dbReference type="AlphaFoldDB" id="A0A3S3PGV3"/>
<accession>A0A3S3PGV3</accession>
<sequence length="133" mass="14804">MAANNINVDFSLAEEYLQTATASCILSLLHLLFDGFRLIPVLFLCFCIFFTLRLANNNSSESSAVPATTSSLAEQQFASNQQQHQYFRVKPVDTEVVEGDVAELHCQIGHQLGSVQWSKDGFLLGECNVFHMD</sequence>
<keyword evidence="4" id="KW-1185">Reference proteome</keyword>
<dbReference type="InterPro" id="IPR013783">
    <property type="entry name" value="Ig-like_fold"/>
</dbReference>
<reference evidence="2" key="2">
    <citation type="submission" date="2018-11" db="EMBL/GenBank/DDBJ databases">
        <title>Trombidioid mite genomics.</title>
        <authorList>
            <person name="Dong X."/>
        </authorList>
    </citation>
    <scope>NUCLEOTIDE SEQUENCE</scope>
    <source>
        <strain evidence="2">UoL-WK</strain>
    </source>
</reference>
<reference evidence="2 4" key="1">
    <citation type="journal article" date="2018" name="Gigascience">
        <title>Genomes of trombidid mites reveal novel predicted allergens and laterally-transferred genes associated with secondary metabolism.</title>
        <authorList>
            <person name="Dong X."/>
            <person name="Chaisiri K."/>
            <person name="Xia D."/>
            <person name="Armstrong S.D."/>
            <person name="Fang Y."/>
            <person name="Donnelly M.J."/>
            <person name="Kadowaki T."/>
            <person name="McGarry J.W."/>
            <person name="Darby A.C."/>
            <person name="Makepeace B.L."/>
        </authorList>
    </citation>
    <scope>NUCLEOTIDE SEQUENCE [LARGE SCALE GENOMIC DNA]</scope>
    <source>
        <strain evidence="2">UoL-WK</strain>
    </source>
</reference>
<organism evidence="2 4">
    <name type="scientific">Dinothrombium tinctorium</name>
    <dbReference type="NCBI Taxonomy" id="1965070"/>
    <lineage>
        <taxon>Eukaryota</taxon>
        <taxon>Metazoa</taxon>
        <taxon>Ecdysozoa</taxon>
        <taxon>Arthropoda</taxon>
        <taxon>Chelicerata</taxon>
        <taxon>Arachnida</taxon>
        <taxon>Acari</taxon>
        <taxon>Acariformes</taxon>
        <taxon>Trombidiformes</taxon>
        <taxon>Prostigmata</taxon>
        <taxon>Anystina</taxon>
        <taxon>Parasitengona</taxon>
        <taxon>Trombidioidea</taxon>
        <taxon>Trombidiidae</taxon>
        <taxon>Dinothrombium</taxon>
    </lineage>
</organism>
<keyword evidence="1" id="KW-0472">Membrane</keyword>
<evidence type="ECO:0000256" key="1">
    <source>
        <dbReference type="SAM" id="Phobius"/>
    </source>
</evidence>
<dbReference type="Gene3D" id="2.60.40.10">
    <property type="entry name" value="Immunoglobulins"/>
    <property type="match status" value="1"/>
</dbReference>
<protein>
    <submittedName>
        <fullName evidence="2">Nephrin-like protein</fullName>
    </submittedName>
</protein>
<dbReference type="Proteomes" id="UP000285301">
    <property type="component" value="Unassembled WGS sequence"/>
</dbReference>
<keyword evidence="1" id="KW-0812">Transmembrane</keyword>
<evidence type="ECO:0000313" key="2">
    <source>
        <dbReference type="EMBL" id="RWS12164.1"/>
    </source>
</evidence>
<name>A0A3S3PGV3_9ACAR</name>
<dbReference type="SUPFAM" id="SSF48726">
    <property type="entry name" value="Immunoglobulin"/>
    <property type="match status" value="1"/>
</dbReference>
<dbReference type="EMBL" id="NCKU01001400">
    <property type="protein sequence ID" value="RWS12190.1"/>
    <property type="molecule type" value="Genomic_DNA"/>
</dbReference>
<gene>
    <name evidence="2" type="ORF">B4U79_04960</name>
    <name evidence="3" type="ORF">B4U79_14987</name>
</gene>
<evidence type="ECO:0000313" key="3">
    <source>
        <dbReference type="EMBL" id="RWS12190.1"/>
    </source>
</evidence>
<dbReference type="InterPro" id="IPR036179">
    <property type="entry name" value="Ig-like_dom_sf"/>
</dbReference>
<dbReference type="OrthoDB" id="10028801at2759"/>
<keyword evidence="1" id="KW-1133">Transmembrane helix</keyword>